<dbReference type="Pfam" id="PF00668">
    <property type="entry name" value="Condensation"/>
    <property type="match status" value="2"/>
</dbReference>
<dbReference type="InterPro" id="IPR045851">
    <property type="entry name" value="AMP-bd_C_sf"/>
</dbReference>
<dbReference type="GO" id="GO:0031177">
    <property type="term" value="F:phosphopantetheine binding"/>
    <property type="evidence" value="ECO:0007669"/>
    <property type="project" value="TreeGrafter"/>
</dbReference>
<dbReference type="GO" id="GO:0044550">
    <property type="term" value="P:secondary metabolite biosynthetic process"/>
    <property type="evidence" value="ECO:0007669"/>
    <property type="project" value="TreeGrafter"/>
</dbReference>
<dbReference type="InterPro" id="IPR010071">
    <property type="entry name" value="AA_adenyl_dom"/>
</dbReference>
<dbReference type="PANTHER" id="PTHR45527">
    <property type="entry name" value="NONRIBOSOMAL PEPTIDE SYNTHETASE"/>
    <property type="match status" value="1"/>
</dbReference>
<evidence type="ECO:0000259" key="3">
    <source>
        <dbReference type="Pfam" id="PF00501"/>
    </source>
</evidence>
<feature type="region of interest" description="Disordered" evidence="2">
    <location>
        <begin position="912"/>
        <end position="931"/>
    </location>
</feature>
<protein>
    <submittedName>
        <fullName evidence="5">Peptide synthetase</fullName>
    </submittedName>
</protein>
<feature type="domain" description="AMP-dependent synthetase/ligase" evidence="3">
    <location>
        <begin position="948"/>
        <end position="1292"/>
    </location>
</feature>
<dbReference type="InterPro" id="IPR042099">
    <property type="entry name" value="ANL_N_sf"/>
</dbReference>
<dbReference type="InParanoid" id="A0A0Q2XZR2"/>
<dbReference type="GO" id="GO:0043041">
    <property type="term" value="P:amino acid activation for nonribosomal peptide biosynthetic process"/>
    <property type="evidence" value="ECO:0007669"/>
    <property type="project" value="TreeGrafter"/>
</dbReference>
<dbReference type="GO" id="GO:0005737">
    <property type="term" value="C:cytoplasm"/>
    <property type="evidence" value="ECO:0007669"/>
    <property type="project" value="TreeGrafter"/>
</dbReference>
<dbReference type="RefSeq" id="WP_055466110.1">
    <property type="nucleotide sequence ID" value="NZ_LKHS01000009.1"/>
</dbReference>
<dbReference type="Gene3D" id="3.40.50.12780">
    <property type="entry name" value="N-terminal domain of ligase-like"/>
    <property type="match status" value="1"/>
</dbReference>
<dbReference type="SUPFAM" id="SSF52777">
    <property type="entry name" value="CoA-dependent acyltransferases"/>
    <property type="match status" value="4"/>
</dbReference>
<keyword evidence="1" id="KW-0436">Ligase</keyword>
<feature type="domain" description="Condensation" evidence="4">
    <location>
        <begin position="491"/>
        <end position="893"/>
    </location>
</feature>
<dbReference type="InterPro" id="IPR001242">
    <property type="entry name" value="Condensation_dom"/>
</dbReference>
<sequence length="1544" mass="170976">MHEMTTLQAAYWVGRQSTTPRAGDAAHLYVEFEGRGIDETRLAAAVHTLFARHEMLRVTVSEDGQWSVGELNEFHALQVLDWRALGAVDCDEKLRVMREQKTHQKLALNQGQGAEFVLTQLSDDRFRLHVDVDMIAADAQSFRLMIDALVAAYHGELSDARSAPFIAFQRQMATAAQQALVARDRRYWQALQSTIAPAPKLPEREPVHSDTAAVHTERLAFELTAQQRAQLEALAARHHLSLSAVSLGAFNVLLTDALKQPAFRINVPLFYRPQGFDNTVGDFANLTLFSAHCVPNVPLLTLFEQTQHQLMTCLEHRHYSGVNVMRDLSRQQGALQTSPVVFTSGWDIGGDLYAQRVHDTLGDMVWACSQGAHVLLDAQIVPYKRGVLINWDVRTDSVPREFYQSLFTRYVALLSELAEHPERVLQPGIVEATSIEGTNMETTSTETISASGSAQRPHQMPLNGLQQAYLVGRSEHLPLGGVAMQDFRVYRGIVDADQLYARLAELVDTLPVLRTRIDDTTLTQWVSDERIVNWQHCDLRDRSRPQALCQAEALIEQVSHSRHDLSRSPWKVWLVSLPEAEPGTLAPDAFRHIVLTSFDALISDGHSIAYLLARLLENHPKPVAALPAMREVPAKPLSRQHTTQQNTAQQHTTPKQEANARETAQAYWREKLSSVTEPMALPWQAPLHTLYQPRYARESVTLSRDETRALLKLAASERLFPNSVLTTLVMHTLANWCPGTPLCIGLPVAPPPQAGELTNRSSFIALTYALDEADFATQARRVQRDVAEGMAHLAFSGIELNRQLMSQLPTRTMPLPVVITNGLGWETLRADNTLQQYDGLTQTPQIALDIRLAYDADKNLVISADYVTQALSQAQVAAWLTSCKRAAQSMIERQSLQWVDREALDLSHYHRNSHRNSHRNAVDHRNTADKDDGTAPFLATLAERLWDTPSQRTALFCGEQRWSYQQLGEQVANMMAHLQARGVKAGDVVAICLPRSAAHVIATLSCALSGVIWVPIDAASPPERKAYLLSHCQPALVIVARDDAGDAEYTHCVAMRELLQPALKAARLPSQEVLRARSHSEAPAYYLYTSGTTGQPKCVVLNNRATANVLHHTLAAWQVNERDIMLSVTPLHHDMSVFDLLGSLCAGAALVIPEPEAEKDALHWNTLVERHGVTLWCSVPAILEMLLACQLTSQGQSLRLIAQGGDYIKPQTIQTLRERLPDARLFSLGGPTETTIWSIWHELEAEDGAVIPYGAPLPGTQYYVMNEQHQHCPQGVVGRIVTAGVNLSLGYLVDGEVVQTDFMTIETPHGERVRAFKTGDLGYYRDDGRLIFAGRINGYVKVRGVRISLPDVEKVLMNVANVQDLAVIDFNDPITGDVGLALFYVSGDGAVKNAAQWRDIVGQRLPASHLPQRFVSLERFPLSANGKKDKRALLAMLTAATESPRTVAASVAAPFGSSREPQTPSLTPEKTAPWQSVVDVYQQVLGERAASLTEHAEFIQAGLMPSHVKAVAEKLSQTFGKSVQPRQLLGCKNAGQVSKLLELS</sequence>
<evidence type="ECO:0000256" key="2">
    <source>
        <dbReference type="SAM" id="MobiDB-lite"/>
    </source>
</evidence>
<gene>
    <name evidence="5" type="ORF">AMR76_11170</name>
</gene>
<feature type="region of interest" description="Disordered" evidence="2">
    <location>
        <begin position="635"/>
        <end position="661"/>
    </location>
</feature>
<dbReference type="Proteomes" id="UP000051221">
    <property type="component" value="Unassembled WGS sequence"/>
</dbReference>
<feature type="domain" description="Condensation" evidence="4">
    <location>
        <begin position="5"/>
        <end position="423"/>
    </location>
</feature>
<dbReference type="SUPFAM" id="SSF56801">
    <property type="entry name" value="Acetyl-CoA synthetase-like"/>
    <property type="match status" value="1"/>
</dbReference>
<keyword evidence="6" id="KW-1185">Reference proteome</keyword>
<dbReference type="PROSITE" id="PS00455">
    <property type="entry name" value="AMP_BINDING"/>
    <property type="match status" value="1"/>
</dbReference>
<feature type="compositionally biased region" description="Low complexity" evidence="2">
    <location>
        <begin position="640"/>
        <end position="653"/>
    </location>
</feature>
<evidence type="ECO:0000259" key="4">
    <source>
        <dbReference type="Pfam" id="PF00668"/>
    </source>
</evidence>
<accession>A0A0Q2XZR2</accession>
<dbReference type="EMBL" id="LKHS01000009">
    <property type="protein sequence ID" value="KQH85836.1"/>
    <property type="molecule type" value="Genomic_DNA"/>
</dbReference>
<evidence type="ECO:0000256" key="1">
    <source>
        <dbReference type="ARBA" id="ARBA00022598"/>
    </source>
</evidence>
<evidence type="ECO:0000313" key="6">
    <source>
        <dbReference type="Proteomes" id="UP000051221"/>
    </source>
</evidence>
<reference evidence="5 6" key="1">
    <citation type="submission" date="2015-08" db="EMBL/GenBank/DDBJ databases">
        <title>Antibacterial properties of a collection of Vibrionaceae strains.</title>
        <authorList>
            <person name="Giubergia S."/>
        </authorList>
    </citation>
    <scope>NUCLEOTIDE SEQUENCE [LARGE SCALE GENOMIC DNA]</scope>
    <source>
        <strain evidence="5 6">S0821</strain>
    </source>
</reference>
<evidence type="ECO:0000313" key="5">
    <source>
        <dbReference type="EMBL" id="KQH85836.1"/>
    </source>
</evidence>
<dbReference type="InterPro" id="IPR020845">
    <property type="entry name" value="AMP-binding_CS"/>
</dbReference>
<dbReference type="Gene3D" id="3.30.559.10">
    <property type="entry name" value="Chloramphenicol acetyltransferase-like domain"/>
    <property type="match status" value="2"/>
</dbReference>
<feature type="compositionally biased region" description="Basic and acidic residues" evidence="2">
    <location>
        <begin position="920"/>
        <end position="931"/>
    </location>
</feature>
<organism evidence="5 6">
    <name type="scientific">Vibrio furnissii</name>
    <dbReference type="NCBI Taxonomy" id="29494"/>
    <lineage>
        <taxon>Bacteria</taxon>
        <taxon>Pseudomonadati</taxon>
        <taxon>Pseudomonadota</taxon>
        <taxon>Gammaproteobacteria</taxon>
        <taxon>Vibrionales</taxon>
        <taxon>Vibrionaceae</taxon>
        <taxon>Vibrio</taxon>
    </lineage>
</organism>
<proteinExistence type="predicted"/>
<dbReference type="Pfam" id="PF00501">
    <property type="entry name" value="AMP-binding"/>
    <property type="match status" value="1"/>
</dbReference>
<dbReference type="NCBIfam" id="TIGR01733">
    <property type="entry name" value="AA-adenyl-dom"/>
    <property type="match status" value="1"/>
</dbReference>
<dbReference type="InterPro" id="IPR000873">
    <property type="entry name" value="AMP-dep_synth/lig_dom"/>
</dbReference>
<dbReference type="Gene3D" id="3.30.559.30">
    <property type="entry name" value="Nonribosomal peptide synthetase, condensation domain"/>
    <property type="match status" value="2"/>
</dbReference>
<dbReference type="GO" id="GO:0016874">
    <property type="term" value="F:ligase activity"/>
    <property type="evidence" value="ECO:0007669"/>
    <property type="project" value="UniProtKB-KW"/>
</dbReference>
<dbReference type="Gene3D" id="3.30.300.30">
    <property type="match status" value="1"/>
</dbReference>
<comment type="caution">
    <text evidence="5">The sequence shown here is derived from an EMBL/GenBank/DDBJ whole genome shotgun (WGS) entry which is preliminary data.</text>
</comment>
<dbReference type="PANTHER" id="PTHR45527:SF10">
    <property type="entry name" value="PYOCHELIN SYNTHASE PCHF"/>
    <property type="match status" value="1"/>
</dbReference>
<dbReference type="InterPro" id="IPR023213">
    <property type="entry name" value="CAT-like_dom_sf"/>
</dbReference>
<name>A0A0Q2XZR2_VIBFU</name>